<dbReference type="GeneID" id="18880186"/>
<dbReference type="OrthoDB" id="3362494at2759"/>
<proteinExistence type="predicted"/>
<feature type="compositionally biased region" description="Basic and acidic residues" evidence="1">
    <location>
        <begin position="839"/>
        <end position="854"/>
    </location>
</feature>
<feature type="compositionally biased region" description="Basic and acidic residues" evidence="1">
    <location>
        <begin position="44"/>
        <end position="57"/>
    </location>
</feature>
<feature type="compositionally biased region" description="Basic and acidic residues" evidence="1">
    <location>
        <begin position="1084"/>
        <end position="1093"/>
    </location>
</feature>
<evidence type="ECO:0000256" key="1">
    <source>
        <dbReference type="SAM" id="MobiDB-lite"/>
    </source>
</evidence>
<dbReference type="HOGENOM" id="CLU_002468_0_0_1"/>
<feature type="compositionally biased region" description="Low complexity" evidence="1">
    <location>
        <begin position="1044"/>
        <end position="1053"/>
    </location>
</feature>
<feature type="region of interest" description="Disordered" evidence="1">
    <location>
        <begin position="963"/>
        <end position="1053"/>
    </location>
</feature>
<evidence type="ECO:0000313" key="4">
    <source>
        <dbReference type="Proteomes" id="UP000054196"/>
    </source>
</evidence>
<dbReference type="RefSeq" id="XP_007388635.1">
    <property type="nucleotide sequence ID" value="XM_007388573.1"/>
</dbReference>
<dbReference type="eggNOG" id="ENOG502RBV5">
    <property type="taxonomic scope" value="Eukaryota"/>
</dbReference>
<feature type="region of interest" description="Disordered" evidence="1">
    <location>
        <begin position="390"/>
        <end position="413"/>
    </location>
</feature>
<dbReference type="OMA" id="YLAYERH"/>
<accession>R7S2U1</accession>
<dbReference type="PANTHER" id="PTHR28093">
    <property type="entry name" value="MORPHOGENESIS-RELATED PROTEIN MSB1"/>
    <property type="match status" value="1"/>
</dbReference>
<dbReference type="PANTHER" id="PTHR28093:SF1">
    <property type="entry name" value="MORPHOGENESIS-RELATED PROTEIN MSB1"/>
    <property type="match status" value="1"/>
</dbReference>
<organism evidence="3 4">
    <name type="scientific">Punctularia strigosozonata (strain HHB-11173)</name>
    <name type="common">White-rot fungus</name>
    <dbReference type="NCBI Taxonomy" id="741275"/>
    <lineage>
        <taxon>Eukaryota</taxon>
        <taxon>Fungi</taxon>
        <taxon>Dikarya</taxon>
        <taxon>Basidiomycota</taxon>
        <taxon>Agaricomycotina</taxon>
        <taxon>Agaricomycetes</taxon>
        <taxon>Corticiales</taxon>
        <taxon>Punctulariaceae</taxon>
        <taxon>Punctularia</taxon>
    </lineage>
</organism>
<protein>
    <recommendedName>
        <fullName evidence="2">Meiotically up-regulated protein Msb1/Mug8 domain-containing protein</fullName>
    </recommendedName>
</protein>
<feature type="region of interest" description="Disordered" evidence="1">
    <location>
        <begin position="100"/>
        <end position="133"/>
    </location>
</feature>
<feature type="compositionally biased region" description="Low complexity" evidence="1">
    <location>
        <begin position="497"/>
        <end position="507"/>
    </location>
</feature>
<feature type="compositionally biased region" description="Pro residues" evidence="1">
    <location>
        <begin position="1116"/>
        <end position="1136"/>
    </location>
</feature>
<feature type="compositionally biased region" description="Basic and acidic residues" evidence="1">
    <location>
        <begin position="65"/>
        <end position="80"/>
    </location>
</feature>
<feature type="region of interest" description="Disordered" evidence="1">
    <location>
        <begin position="488"/>
        <end position="507"/>
    </location>
</feature>
<dbReference type="KEGG" id="psq:PUNSTDRAFT_138889"/>
<name>R7S2U1_PUNST</name>
<feature type="compositionally biased region" description="Basic and acidic residues" evidence="1">
    <location>
        <begin position="977"/>
        <end position="999"/>
    </location>
</feature>
<gene>
    <name evidence="3" type="ORF">PUNSTDRAFT_138889</name>
</gene>
<feature type="compositionally biased region" description="Low complexity" evidence="1">
    <location>
        <begin position="1226"/>
        <end position="1246"/>
    </location>
</feature>
<sequence length="1305" mass="139258">MPSLFSRARTTSTKGTKDKDKTAAADGARTPTKNAHNVASPKLGFDEFGRVVSRDGGGRATPSKSMRDLRLKTSTKDLARPDSALGDPFLSALPDGSFLPLQLDPPRYDDPADPSADAADAAHHPPRASQHRPDYGFLSYQRHVVLPPEHVSALAELLCAELAARGLTTPFLFSSSALDVSASGVRRLVGAFLEWCRTPTAERDAAWREEARFAGPHELAMALRWGLARVVRVSGGQEIRGLLDYKDYVDWRDAEAASNYPAAHFAALLPGLHPLVRSTLLTTLALLARLTAHAARSGHTPPTLSPLFGPLLFGLGPASLPFRHAYVHYLRAARAAEHVLLAFVRWQDLPAGDAHAPEKRGWGAAMGVPPRLKDWIRGYPATLPGFGEKGWEGEVGGGAGAKGEEERPRARKGARTVRVVAVRRNVRMYSPDLVRSAAGWAQRAGGGGAAAGGAGANGLAGSKEWERVAPSTLKLPPRYSDGYRKRMDMPPGVHPDTAAPAGLSSAPSAASSLSASTTSTLFDEKDYFGVGGGGGGGGAGKEGEFKSLTDLKWGEFETVGFGGLADNRKLQFDLTEGARAARQAKRQTMSWDDFSSSGFTRSDAPLSATLQFSTPLATTISSWPSQRDEIHRKLKKVQKGLPSFGWDTEPVMGPEEWIEEAFLDVFCDLIYGGGWMDSERDREESERECNWALVEFKSLPVSRTTVSGTGDPRTSTSLFLFEEFVPAEYRAQLASFSSPKRRRLPSLFTITKSSSGASRQWKPATTLNGRPYAPGSGQVPQSPSLREVEFEGLLRGKNASVTKVVTLEQGGGVRTVARGQVVVPPVRTSSANATSPATPEKDSKTTTPARDKTARFGIVAPQSMRSRRESRVPPADSQSIDFETRLASMSDDDGSPPGSGTPRRDKRRSKDDAWVDILVATAGRRMAGQDADPAMLAVRRGLKGGRSDPELASQEVAAALAAVQGQVFSDDEDGEVEPAHKGEVERGRKGEPAHRHEMEAAEDEDGDELSPGDVEPAPPARDSMLSSEFDATPRTSEADESEESGSPAAAALAELRKRAGMGYFAAHPDRLARGAAPRPASNFEDPRARLARDEESDEEEAEAQSPYGGLEDHPHGPPSRPVRPLPVPQATTPPAPASITPLKLEVPLSTPPRDTPSPAKDAAGPISPGAVAGARAIGGKTSALIEMYRQKEKGGAAPSDQPFPTQPSRLPVRLLPTPGKPASPEAPAIVPSRSPSRSPNGSPANALPGKTPEQLGVAPKKVSPNPSPPLPDAVPVRVEPVREASVPRYVHGAPLHNLVEEEEEE</sequence>
<feature type="region of interest" description="Disordered" evidence="1">
    <location>
        <begin position="759"/>
        <end position="784"/>
    </location>
</feature>
<evidence type="ECO:0000259" key="2">
    <source>
        <dbReference type="Pfam" id="PF08101"/>
    </source>
</evidence>
<feature type="compositionally biased region" description="Polar residues" evidence="1">
    <location>
        <begin position="827"/>
        <end position="837"/>
    </location>
</feature>
<feature type="region of interest" description="Disordered" evidence="1">
    <location>
        <begin position="818"/>
        <end position="910"/>
    </location>
</feature>
<feature type="region of interest" description="Disordered" evidence="1">
    <location>
        <begin position="1"/>
        <end position="84"/>
    </location>
</feature>
<dbReference type="InterPro" id="IPR037508">
    <property type="entry name" value="Msb1/Mug8"/>
</dbReference>
<dbReference type="InterPro" id="IPR012965">
    <property type="entry name" value="Msb1/Mug8_dom"/>
</dbReference>
<feature type="region of interest" description="Disordered" evidence="1">
    <location>
        <begin position="1070"/>
        <end position="1274"/>
    </location>
</feature>
<feature type="compositionally biased region" description="Polar residues" evidence="1">
    <location>
        <begin position="759"/>
        <end position="768"/>
    </location>
</feature>
<feature type="domain" description="Meiotically up-regulated protein Msb1/Mug8" evidence="2">
    <location>
        <begin position="148"/>
        <end position="345"/>
    </location>
</feature>
<evidence type="ECO:0000313" key="3">
    <source>
        <dbReference type="EMBL" id="EIN04164.1"/>
    </source>
</evidence>
<feature type="compositionally biased region" description="Acidic residues" evidence="1">
    <location>
        <begin position="1000"/>
        <end position="1010"/>
    </location>
</feature>
<keyword evidence="4" id="KW-1185">Reference proteome</keyword>
<dbReference type="EMBL" id="JH687556">
    <property type="protein sequence ID" value="EIN04164.1"/>
    <property type="molecule type" value="Genomic_DNA"/>
</dbReference>
<reference evidence="4" key="1">
    <citation type="journal article" date="2012" name="Science">
        <title>The Paleozoic origin of enzymatic lignin decomposition reconstructed from 31 fungal genomes.</title>
        <authorList>
            <person name="Floudas D."/>
            <person name="Binder M."/>
            <person name="Riley R."/>
            <person name="Barry K."/>
            <person name="Blanchette R.A."/>
            <person name="Henrissat B."/>
            <person name="Martinez A.T."/>
            <person name="Otillar R."/>
            <person name="Spatafora J.W."/>
            <person name="Yadav J.S."/>
            <person name="Aerts A."/>
            <person name="Benoit I."/>
            <person name="Boyd A."/>
            <person name="Carlson A."/>
            <person name="Copeland A."/>
            <person name="Coutinho P.M."/>
            <person name="de Vries R.P."/>
            <person name="Ferreira P."/>
            <person name="Findley K."/>
            <person name="Foster B."/>
            <person name="Gaskell J."/>
            <person name="Glotzer D."/>
            <person name="Gorecki P."/>
            <person name="Heitman J."/>
            <person name="Hesse C."/>
            <person name="Hori C."/>
            <person name="Igarashi K."/>
            <person name="Jurgens J.A."/>
            <person name="Kallen N."/>
            <person name="Kersten P."/>
            <person name="Kohler A."/>
            <person name="Kuees U."/>
            <person name="Kumar T.K.A."/>
            <person name="Kuo A."/>
            <person name="LaButti K."/>
            <person name="Larrondo L.F."/>
            <person name="Lindquist E."/>
            <person name="Ling A."/>
            <person name="Lombard V."/>
            <person name="Lucas S."/>
            <person name="Lundell T."/>
            <person name="Martin R."/>
            <person name="McLaughlin D.J."/>
            <person name="Morgenstern I."/>
            <person name="Morin E."/>
            <person name="Murat C."/>
            <person name="Nagy L.G."/>
            <person name="Nolan M."/>
            <person name="Ohm R.A."/>
            <person name="Patyshakuliyeva A."/>
            <person name="Rokas A."/>
            <person name="Ruiz-Duenas F.J."/>
            <person name="Sabat G."/>
            <person name="Salamov A."/>
            <person name="Samejima M."/>
            <person name="Schmutz J."/>
            <person name="Slot J.C."/>
            <person name="St John F."/>
            <person name="Stenlid J."/>
            <person name="Sun H."/>
            <person name="Sun S."/>
            <person name="Syed K."/>
            <person name="Tsang A."/>
            <person name="Wiebenga A."/>
            <person name="Young D."/>
            <person name="Pisabarro A."/>
            <person name="Eastwood D.C."/>
            <person name="Martin F."/>
            <person name="Cullen D."/>
            <person name="Grigoriev I.V."/>
            <person name="Hibbett D.S."/>
        </authorList>
    </citation>
    <scope>NUCLEOTIDE SEQUENCE [LARGE SCALE GENOMIC DNA]</scope>
    <source>
        <strain evidence="4">HHB-11173 SS5</strain>
    </source>
</reference>
<dbReference type="Proteomes" id="UP000054196">
    <property type="component" value="Unassembled WGS sequence"/>
</dbReference>
<dbReference type="Pfam" id="PF08101">
    <property type="entry name" value="Msb1-Mug8_dom"/>
    <property type="match status" value="1"/>
</dbReference>